<gene>
    <name evidence="1" type="ORF">NCTC11075_05166</name>
</gene>
<evidence type="ECO:0000313" key="2">
    <source>
        <dbReference type="Proteomes" id="UP000270272"/>
    </source>
</evidence>
<dbReference type="EMBL" id="LR134204">
    <property type="protein sequence ID" value="VEB94250.1"/>
    <property type="molecule type" value="Genomic_DNA"/>
</dbReference>
<sequence>MAKNNLVKIKGTKQVQSYINKEGKNFNNEFRNEMITKMREVSRELQLGINNAADGGVVPFTGNAMLYFFNKRATGVTCTIQVKDIQAQYLYGSIIERENIDKFIPTTDAKLTKQGNITGLKANLKSGKYKVVEHKDVKRIIDTRKKDKRVIARKENKARKIIFDFYKEADTRIIKVINNIQGQYSIRNPK</sequence>
<dbReference type="AlphaFoldDB" id="A0A447UU64"/>
<protein>
    <submittedName>
        <fullName evidence="1">Uncharacterized protein</fullName>
    </submittedName>
</protein>
<organism evidence="1 2">
    <name type="scientific">Citrobacter koseri</name>
    <name type="common">Citrobacter diversus</name>
    <dbReference type="NCBI Taxonomy" id="545"/>
    <lineage>
        <taxon>Bacteria</taxon>
        <taxon>Pseudomonadati</taxon>
        <taxon>Pseudomonadota</taxon>
        <taxon>Gammaproteobacteria</taxon>
        <taxon>Enterobacterales</taxon>
        <taxon>Enterobacteriaceae</taxon>
        <taxon>Citrobacter</taxon>
    </lineage>
</organism>
<evidence type="ECO:0000313" key="1">
    <source>
        <dbReference type="EMBL" id="VEB94250.1"/>
    </source>
</evidence>
<reference evidence="1 2" key="1">
    <citation type="submission" date="2018-12" db="EMBL/GenBank/DDBJ databases">
        <authorList>
            <consortium name="Pathogen Informatics"/>
        </authorList>
    </citation>
    <scope>NUCLEOTIDE SEQUENCE [LARGE SCALE GENOMIC DNA]</scope>
    <source>
        <strain evidence="1 2">NCTC11075</strain>
    </source>
</reference>
<accession>A0A447UU64</accession>
<dbReference type="Proteomes" id="UP000270272">
    <property type="component" value="Chromosome"/>
</dbReference>
<proteinExistence type="predicted"/>
<name>A0A447UU64_CITKO</name>